<protein>
    <recommendedName>
        <fullName evidence="3">DUF4279 domain-containing protein</fullName>
    </recommendedName>
</protein>
<dbReference type="EMBL" id="JAHESC010000011">
    <property type="protein sequence ID" value="MBT1686856.1"/>
    <property type="molecule type" value="Genomic_DNA"/>
</dbReference>
<reference evidence="1 2" key="1">
    <citation type="submission" date="2021-05" db="EMBL/GenBank/DDBJ databases">
        <title>A Polyphasic approach of four new species of the genus Ohtaekwangia: Ohtaekwangia histidinii sp. nov., Ohtaekwangia cretensis sp. nov., Ohtaekwangia indiensis sp. nov., Ohtaekwangia reichenbachii sp. nov. from diverse environment.</title>
        <authorList>
            <person name="Octaviana S."/>
        </authorList>
    </citation>
    <scope>NUCLEOTIDE SEQUENCE [LARGE SCALE GENOMIC DNA]</scope>
    <source>
        <strain evidence="1 2">PWU37</strain>
    </source>
</reference>
<evidence type="ECO:0000313" key="1">
    <source>
        <dbReference type="EMBL" id="MBT1686856.1"/>
    </source>
</evidence>
<name>A0AAP2GH56_9BACT</name>
<evidence type="ECO:0008006" key="3">
    <source>
        <dbReference type="Google" id="ProtNLM"/>
    </source>
</evidence>
<keyword evidence="2" id="KW-1185">Reference proteome</keyword>
<dbReference type="Proteomes" id="UP001319180">
    <property type="component" value="Unassembled WGS sequence"/>
</dbReference>
<proteinExistence type="predicted"/>
<comment type="caution">
    <text evidence="1">The sequence shown here is derived from an EMBL/GenBank/DDBJ whole genome shotgun (WGS) entry which is preliminary data.</text>
</comment>
<dbReference type="RefSeq" id="WP_254090092.1">
    <property type="nucleotide sequence ID" value="NZ_JAHESC010000011.1"/>
</dbReference>
<dbReference type="AlphaFoldDB" id="A0AAP2GH56"/>
<evidence type="ECO:0000313" key="2">
    <source>
        <dbReference type="Proteomes" id="UP001319180"/>
    </source>
</evidence>
<organism evidence="1 2">
    <name type="scientific">Dawidia soli</name>
    <dbReference type="NCBI Taxonomy" id="2782352"/>
    <lineage>
        <taxon>Bacteria</taxon>
        <taxon>Pseudomonadati</taxon>
        <taxon>Bacteroidota</taxon>
        <taxon>Cytophagia</taxon>
        <taxon>Cytophagales</taxon>
        <taxon>Chryseotaleaceae</taxon>
        <taxon>Dawidia</taxon>
    </lineage>
</organism>
<gene>
    <name evidence="1" type="ORF">KK078_09820</name>
</gene>
<accession>A0AAP2GH56</accession>
<sequence>MTDCTIQCLLMGEAFSPAHLANLTSLLLTAQEEPGSIGTIGRYKGKPVPGGSALLEGRDLETVVIALHQHFDILRQVGVTDINLTVTLAYTNQCNWEFAPEPLRLLGEMRITLGVTCYEDSSAL</sequence>